<evidence type="ECO:0000256" key="4">
    <source>
        <dbReference type="ARBA" id="ARBA00022692"/>
    </source>
</evidence>
<keyword evidence="4 7" id="KW-0812">Transmembrane</keyword>
<dbReference type="GO" id="GO:0009306">
    <property type="term" value="P:protein secretion"/>
    <property type="evidence" value="ECO:0007669"/>
    <property type="project" value="InterPro"/>
</dbReference>
<evidence type="ECO:0000256" key="1">
    <source>
        <dbReference type="ARBA" id="ARBA00004167"/>
    </source>
</evidence>
<keyword evidence="5 7" id="KW-1133">Transmembrane helix</keyword>
<evidence type="ECO:0000313" key="8">
    <source>
        <dbReference type="EMBL" id="PND38890.1"/>
    </source>
</evidence>
<feature type="transmembrane region" description="Helical" evidence="7">
    <location>
        <begin position="21"/>
        <end position="45"/>
    </location>
</feature>
<dbReference type="Gene3D" id="2.40.50.100">
    <property type="match status" value="1"/>
</dbReference>
<protein>
    <submittedName>
        <fullName evidence="8">Secretion protein</fullName>
    </submittedName>
</protein>
<evidence type="ECO:0000313" key="9">
    <source>
        <dbReference type="Proteomes" id="UP000235916"/>
    </source>
</evidence>
<sequence length="416" mass="45406">MLFRREALQGQQHSGLGRVHVLPPLSLTLLTAVAVGSVALVLAFLCTAEYTRKARVSGYLVPDRGVLRIQAPQSATVLSREVGEGQAVKAGDVLFVLALDSASQTIEGIAQTLQSRQLSLQGTASQQLALVRTQLQTLTQKRAGLLREQAQLQVERQLHGERLALARESLERQEDLARNHFISPAQLQSKREELLGLQSQTQALARQGEALQRDLQATEAQMRELPLRSEVLQAEIARDLAELKEKGLETEGRRRLVLRAPSDGIVSTLLAEPGQSIQGGAALAQLLPARTQMQAQLFAPSSAVGFLQAQQAVQLRYQAFPYQKFGQQSGRVLQVSRTPLAPAELATLNLPAALSQGAGSEPLYRITVSLDHQTVSAYGQPQALAAGMQLDADVMLERRRLIEWIFEPLLSLAQRV</sequence>
<keyword evidence="6 7" id="KW-0472">Membrane</keyword>
<evidence type="ECO:0000256" key="6">
    <source>
        <dbReference type="ARBA" id="ARBA00023136"/>
    </source>
</evidence>
<accession>A0A2N8KZM7</accession>
<dbReference type="PROSITE" id="PS00543">
    <property type="entry name" value="HLYD_FAMILY"/>
    <property type="match status" value="1"/>
</dbReference>
<evidence type="ECO:0000256" key="7">
    <source>
        <dbReference type="SAM" id="Phobius"/>
    </source>
</evidence>
<comment type="subcellular location">
    <subcellularLocation>
        <location evidence="1">Membrane</location>
        <topology evidence="1">Single-pass membrane protein</topology>
    </subcellularLocation>
</comment>
<dbReference type="AlphaFoldDB" id="A0A2N8KZM7"/>
<dbReference type="RefSeq" id="WP_102768807.1">
    <property type="nucleotide sequence ID" value="NZ_POSP01000003.1"/>
</dbReference>
<dbReference type="InterPro" id="IPR006144">
    <property type="entry name" value="Secretion_HlyD_CS"/>
</dbReference>
<organism evidence="8 9">
    <name type="scientific">Kinneretia aquatilis</name>
    <dbReference type="NCBI Taxonomy" id="2070761"/>
    <lineage>
        <taxon>Bacteria</taxon>
        <taxon>Pseudomonadati</taxon>
        <taxon>Pseudomonadota</taxon>
        <taxon>Betaproteobacteria</taxon>
        <taxon>Burkholderiales</taxon>
        <taxon>Sphaerotilaceae</taxon>
        <taxon>Roseateles</taxon>
    </lineage>
</organism>
<dbReference type="GO" id="GO:0016020">
    <property type="term" value="C:membrane"/>
    <property type="evidence" value="ECO:0007669"/>
    <property type="project" value="UniProtKB-SubCell"/>
</dbReference>
<dbReference type="PANTHER" id="PTHR30386">
    <property type="entry name" value="MEMBRANE FUSION SUBUNIT OF EMRAB-TOLC MULTIDRUG EFFLUX PUMP"/>
    <property type="match status" value="1"/>
</dbReference>
<keyword evidence="9" id="KW-1185">Reference proteome</keyword>
<dbReference type="PANTHER" id="PTHR30386:SF28">
    <property type="entry name" value="EXPORTED PROTEIN"/>
    <property type="match status" value="1"/>
</dbReference>
<dbReference type="OrthoDB" id="9775513at2"/>
<keyword evidence="3" id="KW-0813">Transport</keyword>
<evidence type="ECO:0000256" key="2">
    <source>
        <dbReference type="ARBA" id="ARBA00009477"/>
    </source>
</evidence>
<name>A0A2N8KZM7_9BURK</name>
<dbReference type="PRINTS" id="PR01490">
    <property type="entry name" value="RTXTOXIND"/>
</dbReference>
<evidence type="ECO:0000256" key="5">
    <source>
        <dbReference type="ARBA" id="ARBA00022989"/>
    </source>
</evidence>
<dbReference type="InterPro" id="IPR050739">
    <property type="entry name" value="MFP"/>
</dbReference>
<reference evidence="8 9" key="1">
    <citation type="submission" date="2018-01" db="EMBL/GenBank/DDBJ databases">
        <title>Draft genome sequence of Paucibacter aquatile CR182 isolated from freshwater of the Nakdong River.</title>
        <authorList>
            <person name="Choi A."/>
            <person name="Chung E.J."/>
        </authorList>
    </citation>
    <scope>NUCLEOTIDE SEQUENCE [LARGE SCALE GENOMIC DNA]</scope>
    <source>
        <strain evidence="8 9">CR182</strain>
    </source>
</reference>
<dbReference type="EMBL" id="POSP01000003">
    <property type="protein sequence ID" value="PND38890.1"/>
    <property type="molecule type" value="Genomic_DNA"/>
</dbReference>
<evidence type="ECO:0000256" key="3">
    <source>
        <dbReference type="ARBA" id="ARBA00022448"/>
    </source>
</evidence>
<proteinExistence type="inferred from homology"/>
<dbReference type="Proteomes" id="UP000235916">
    <property type="component" value="Unassembled WGS sequence"/>
</dbReference>
<gene>
    <name evidence="8" type="ORF">C1O66_16060</name>
</gene>
<comment type="similarity">
    <text evidence="2">Belongs to the membrane fusion protein (MFP) (TC 8.A.1) family.</text>
</comment>
<comment type="caution">
    <text evidence="8">The sequence shown here is derived from an EMBL/GenBank/DDBJ whole genome shotgun (WGS) entry which is preliminary data.</text>
</comment>